<keyword evidence="7" id="KW-1185">Reference proteome</keyword>
<keyword evidence="5" id="KW-0460">Magnesium</keyword>
<keyword evidence="2 4" id="KW-0547">Nucleotide-binding</keyword>
<dbReference type="Pfam" id="PF01812">
    <property type="entry name" value="5-FTHF_cyc-lig"/>
    <property type="match status" value="1"/>
</dbReference>
<evidence type="ECO:0000256" key="3">
    <source>
        <dbReference type="ARBA" id="ARBA00022840"/>
    </source>
</evidence>
<dbReference type="RefSeq" id="WP_058529182.1">
    <property type="nucleotide sequence ID" value="NZ_CAAAHZ010000015.1"/>
</dbReference>
<gene>
    <name evidence="6" type="primary">fthC</name>
    <name evidence="6" type="ORF">Llon_1175</name>
</gene>
<dbReference type="GO" id="GO:0005524">
    <property type="term" value="F:ATP binding"/>
    <property type="evidence" value="ECO:0007669"/>
    <property type="project" value="UniProtKB-KW"/>
</dbReference>
<dbReference type="InterPro" id="IPR002698">
    <property type="entry name" value="FTHF_cligase"/>
</dbReference>
<comment type="caution">
    <text evidence="6">The sequence shown here is derived from an EMBL/GenBank/DDBJ whole genome shotgun (WGS) entry which is preliminary data.</text>
</comment>
<dbReference type="EC" id="6.3.3.2" evidence="5"/>
<sequence length="191" mass="21919">MPDRLKEALRLTHRLIRENLPLSYQQKISNLVCARIRKLDQYRYASRIALYQAVKGEIKLDSLWNSAPLQGKYCFFPALNENKTLSFLPATPKTPFKPNQFNIPEPDVSRDLALEPSKIDIIFMPLIAFDRHGTRLGMGAGYYDRTMANKKLPLLIGVAYEFQRVSYIAPQPWDIPLAGIVTEKSVYWSNS</sequence>
<keyword evidence="3 4" id="KW-0067">ATP-binding</keyword>
<reference evidence="6 7" key="1">
    <citation type="submission" date="2015-11" db="EMBL/GenBank/DDBJ databases">
        <title>Genomic analysis of 38 Legionella species identifies large and diverse effector repertoires.</title>
        <authorList>
            <person name="Burstein D."/>
            <person name="Amaro F."/>
            <person name="Zusman T."/>
            <person name="Lifshitz Z."/>
            <person name="Cohen O."/>
            <person name="Gilbert J.A."/>
            <person name="Pupko T."/>
            <person name="Shuman H.A."/>
            <person name="Segal G."/>
        </authorList>
    </citation>
    <scope>NUCLEOTIDE SEQUENCE [LARGE SCALE GENOMIC DNA]</scope>
    <source>
        <strain evidence="6 7">ATCC 49505</strain>
    </source>
</reference>
<dbReference type="GO" id="GO:0035999">
    <property type="term" value="P:tetrahydrofolate interconversion"/>
    <property type="evidence" value="ECO:0007669"/>
    <property type="project" value="TreeGrafter"/>
</dbReference>
<feature type="binding site" evidence="4">
    <location>
        <begin position="135"/>
        <end position="143"/>
    </location>
    <ligand>
        <name>ATP</name>
        <dbReference type="ChEBI" id="CHEBI:30616"/>
    </ligand>
</feature>
<accession>A0A0W0VLQ4</accession>
<dbReference type="PANTHER" id="PTHR23407">
    <property type="entry name" value="ATPASE INHIBITOR/5-FORMYLTETRAHYDROFOLATE CYCLO-LIGASE"/>
    <property type="match status" value="1"/>
</dbReference>
<dbReference type="STRING" id="45068.Llon_1175"/>
<dbReference type="Proteomes" id="UP000054997">
    <property type="component" value="Unassembled WGS sequence"/>
</dbReference>
<comment type="cofactor">
    <cofactor evidence="5">
        <name>Mg(2+)</name>
        <dbReference type="ChEBI" id="CHEBI:18420"/>
    </cofactor>
</comment>
<comment type="catalytic activity">
    <reaction evidence="5">
        <text>(6S)-5-formyl-5,6,7,8-tetrahydrofolate + ATP = (6R)-5,10-methenyltetrahydrofolate + ADP + phosphate</text>
        <dbReference type="Rhea" id="RHEA:10488"/>
        <dbReference type="ChEBI" id="CHEBI:30616"/>
        <dbReference type="ChEBI" id="CHEBI:43474"/>
        <dbReference type="ChEBI" id="CHEBI:57455"/>
        <dbReference type="ChEBI" id="CHEBI:57457"/>
        <dbReference type="ChEBI" id="CHEBI:456216"/>
        <dbReference type="EC" id="6.3.3.2"/>
    </reaction>
</comment>
<dbReference type="GO" id="GO:0030272">
    <property type="term" value="F:5-formyltetrahydrofolate cyclo-ligase activity"/>
    <property type="evidence" value="ECO:0007669"/>
    <property type="project" value="UniProtKB-EC"/>
</dbReference>
<dbReference type="Gene3D" id="3.40.50.10420">
    <property type="entry name" value="NagB/RpiA/CoA transferase-like"/>
    <property type="match status" value="1"/>
</dbReference>
<name>A0A0W0VLQ4_9GAMM</name>
<dbReference type="PATRIC" id="fig|45068.5.peg.1267"/>
<evidence type="ECO:0000313" key="6">
    <source>
        <dbReference type="EMBL" id="KTD21077.1"/>
    </source>
</evidence>
<dbReference type="InterPro" id="IPR037171">
    <property type="entry name" value="NagB/RpiA_transferase-like"/>
</dbReference>
<dbReference type="InterPro" id="IPR024185">
    <property type="entry name" value="FTHF_cligase-like_sf"/>
</dbReference>
<dbReference type="SUPFAM" id="SSF100950">
    <property type="entry name" value="NagB/RpiA/CoA transferase-like"/>
    <property type="match status" value="1"/>
</dbReference>
<dbReference type="OrthoDB" id="9801938at2"/>
<evidence type="ECO:0000256" key="4">
    <source>
        <dbReference type="PIRSR" id="PIRSR006806-1"/>
    </source>
</evidence>
<dbReference type="EMBL" id="LNYK01000016">
    <property type="protein sequence ID" value="KTD21077.1"/>
    <property type="molecule type" value="Genomic_DNA"/>
</dbReference>
<keyword evidence="5" id="KW-0479">Metal-binding</keyword>
<evidence type="ECO:0000256" key="1">
    <source>
        <dbReference type="ARBA" id="ARBA00010638"/>
    </source>
</evidence>
<dbReference type="GO" id="GO:0009396">
    <property type="term" value="P:folic acid-containing compound biosynthetic process"/>
    <property type="evidence" value="ECO:0007669"/>
    <property type="project" value="TreeGrafter"/>
</dbReference>
<protein>
    <recommendedName>
        <fullName evidence="5">5-formyltetrahydrofolate cyclo-ligase</fullName>
        <ecNumber evidence="5">6.3.3.2</ecNumber>
    </recommendedName>
</protein>
<feature type="binding site" evidence="4">
    <location>
        <begin position="6"/>
        <end position="10"/>
    </location>
    <ligand>
        <name>ATP</name>
        <dbReference type="ChEBI" id="CHEBI:30616"/>
    </ligand>
</feature>
<dbReference type="AlphaFoldDB" id="A0A0W0VLQ4"/>
<dbReference type="GO" id="GO:0046872">
    <property type="term" value="F:metal ion binding"/>
    <property type="evidence" value="ECO:0007669"/>
    <property type="project" value="UniProtKB-KW"/>
</dbReference>
<feature type="binding site" evidence="4">
    <location>
        <position position="57"/>
    </location>
    <ligand>
        <name>substrate</name>
    </ligand>
</feature>
<evidence type="ECO:0000313" key="7">
    <source>
        <dbReference type="Proteomes" id="UP000054997"/>
    </source>
</evidence>
<keyword evidence="6" id="KW-0436">Ligase</keyword>
<dbReference type="NCBIfam" id="TIGR02727">
    <property type="entry name" value="MTHFS_bact"/>
    <property type="match status" value="1"/>
</dbReference>
<evidence type="ECO:0000256" key="2">
    <source>
        <dbReference type="ARBA" id="ARBA00022741"/>
    </source>
</evidence>
<evidence type="ECO:0000256" key="5">
    <source>
        <dbReference type="RuleBase" id="RU361279"/>
    </source>
</evidence>
<organism evidence="6 7">
    <name type="scientific">Legionella londiniensis</name>
    <dbReference type="NCBI Taxonomy" id="45068"/>
    <lineage>
        <taxon>Bacteria</taxon>
        <taxon>Pseudomonadati</taxon>
        <taxon>Pseudomonadota</taxon>
        <taxon>Gammaproteobacteria</taxon>
        <taxon>Legionellales</taxon>
        <taxon>Legionellaceae</taxon>
        <taxon>Legionella</taxon>
    </lineage>
</organism>
<comment type="similarity">
    <text evidence="1 5">Belongs to the 5-formyltetrahydrofolate cyclo-ligase family.</text>
</comment>
<dbReference type="PIRSF" id="PIRSF006806">
    <property type="entry name" value="FTHF_cligase"/>
    <property type="match status" value="1"/>
</dbReference>
<proteinExistence type="inferred from homology"/>
<dbReference type="PANTHER" id="PTHR23407:SF1">
    <property type="entry name" value="5-FORMYLTETRAHYDROFOLATE CYCLO-LIGASE"/>
    <property type="match status" value="1"/>
</dbReference>